<proteinExistence type="predicted"/>
<feature type="compositionally biased region" description="Polar residues" evidence="1">
    <location>
        <begin position="38"/>
        <end position="49"/>
    </location>
</feature>
<evidence type="ECO:0000313" key="3">
    <source>
        <dbReference type="EMBL" id="OIP96700.1"/>
    </source>
</evidence>
<organism evidence="3 4">
    <name type="scientific">Candidatus Wirthbacteria bacterium CG2_30_54_11</name>
    <dbReference type="NCBI Taxonomy" id="1817892"/>
    <lineage>
        <taxon>Bacteria</taxon>
        <taxon>Candidatus Wirthbacteria</taxon>
    </lineage>
</organism>
<comment type="caution">
    <text evidence="3">The sequence shown here is derived from an EMBL/GenBank/DDBJ whole genome shotgun (WGS) entry which is preliminary data.</text>
</comment>
<feature type="chain" id="PRO_5013108702" description="Exo-alpha-sialidase" evidence="2">
    <location>
        <begin position="23"/>
        <end position="363"/>
    </location>
</feature>
<dbReference type="InterPro" id="IPR023296">
    <property type="entry name" value="Glyco_hydro_beta-prop_sf"/>
</dbReference>
<keyword evidence="2" id="KW-0732">Signal</keyword>
<dbReference type="PROSITE" id="PS51257">
    <property type="entry name" value="PROKAR_LIPOPROTEIN"/>
    <property type="match status" value="1"/>
</dbReference>
<dbReference type="EMBL" id="MNZT01000080">
    <property type="protein sequence ID" value="OIP96700.1"/>
    <property type="molecule type" value="Genomic_DNA"/>
</dbReference>
<evidence type="ECO:0000256" key="1">
    <source>
        <dbReference type="SAM" id="MobiDB-lite"/>
    </source>
</evidence>
<feature type="region of interest" description="Disordered" evidence="1">
    <location>
        <begin position="308"/>
        <end position="363"/>
    </location>
</feature>
<feature type="region of interest" description="Disordered" evidence="1">
    <location>
        <begin position="21"/>
        <end position="52"/>
    </location>
</feature>
<dbReference type="AlphaFoldDB" id="A0A1J5II07"/>
<evidence type="ECO:0000256" key="2">
    <source>
        <dbReference type="SAM" id="SignalP"/>
    </source>
</evidence>
<dbReference type="Gene3D" id="2.120.10.10">
    <property type="match status" value="1"/>
</dbReference>
<feature type="signal peptide" evidence="2">
    <location>
        <begin position="1"/>
        <end position="22"/>
    </location>
</feature>
<reference evidence="3 4" key="1">
    <citation type="journal article" date="2016" name="Environ. Microbiol.">
        <title>Genomic resolution of a cold subsurface aquifer community provides metabolic insights for novel microbes adapted to high CO concentrations.</title>
        <authorList>
            <person name="Probst A.J."/>
            <person name="Castelle C.J."/>
            <person name="Singh A."/>
            <person name="Brown C.T."/>
            <person name="Anantharaman K."/>
            <person name="Sharon I."/>
            <person name="Hug L.A."/>
            <person name="Burstein D."/>
            <person name="Emerson J.B."/>
            <person name="Thomas B.C."/>
            <person name="Banfield J.F."/>
        </authorList>
    </citation>
    <scope>NUCLEOTIDE SEQUENCE [LARGE SCALE GENOMIC DNA]</scope>
    <source>
        <strain evidence="3">CG2_30_54_11</strain>
    </source>
</reference>
<accession>A0A1J5II07</accession>
<evidence type="ECO:0000313" key="4">
    <source>
        <dbReference type="Proteomes" id="UP000183245"/>
    </source>
</evidence>
<protein>
    <recommendedName>
        <fullName evidence="5">Exo-alpha-sialidase</fullName>
    </recommendedName>
</protein>
<feature type="compositionally biased region" description="Polar residues" evidence="1">
    <location>
        <begin position="21"/>
        <end position="30"/>
    </location>
</feature>
<dbReference type="SUPFAM" id="SSF75005">
    <property type="entry name" value="Arabinanase/levansucrase/invertase"/>
    <property type="match status" value="1"/>
</dbReference>
<evidence type="ECO:0008006" key="5">
    <source>
        <dbReference type="Google" id="ProtNLM"/>
    </source>
</evidence>
<gene>
    <name evidence="3" type="ORF">AUK40_04595</name>
</gene>
<feature type="compositionally biased region" description="Pro residues" evidence="1">
    <location>
        <begin position="334"/>
        <end position="345"/>
    </location>
</feature>
<sequence length="363" mass="39159">MKKILAFSLCAVCLVLSSCTQGTSDQTGTKDSTDSKGNKNSSQHSSRSGKQGPYYHQVYAATSTDGIAWATDEVLLFDHSSVPGAVILGDKTYLYMVDASYDEDQLSVAVSTDYGVTFGEKTKVVFDGMSSYDAVDPHPEIVDGRIRLYYLGDFFSRNESRPPSQTFTIYYSESDDGISFDAPKKVFSANQPTTDPDVFTTDSDLRMFVSQERNLILASSTDGGKTFVRDPNFSWSNGGVCDTWNYHGELRTYYCGQGIQYATGAGEGKLTAQTGTPASASPQGCDPSVIELPDGTYRMFYKQMLASGQPQNQMPGSPTQGQPPPGQNGNNPFPQNPPPGQPPPGSGGNQPLPQNTLNTPPVI</sequence>
<name>A0A1J5II07_9BACT</name>
<dbReference type="CDD" id="cd15482">
    <property type="entry name" value="Sialidase_non-viral"/>
    <property type="match status" value="1"/>
</dbReference>
<dbReference type="Proteomes" id="UP000183245">
    <property type="component" value="Unassembled WGS sequence"/>
</dbReference>